<dbReference type="GO" id="GO:0005634">
    <property type="term" value="C:nucleus"/>
    <property type="evidence" value="ECO:0007669"/>
    <property type="project" value="UniProtKB-SubCell"/>
</dbReference>
<keyword evidence="5" id="KW-0677">Repeat</keyword>
<evidence type="ECO:0000313" key="12">
    <source>
        <dbReference type="Proteomes" id="UP001219525"/>
    </source>
</evidence>
<evidence type="ECO:0000259" key="9">
    <source>
        <dbReference type="Pfam" id="PF25574"/>
    </source>
</evidence>
<dbReference type="GO" id="GO:0005737">
    <property type="term" value="C:cytoplasm"/>
    <property type="evidence" value="ECO:0007669"/>
    <property type="project" value="UniProtKB-SubCell"/>
</dbReference>
<protein>
    <submittedName>
        <fullName evidence="11">Armadillo-type protein</fullName>
    </submittedName>
</protein>
<reference evidence="11" key="1">
    <citation type="submission" date="2023-03" db="EMBL/GenBank/DDBJ databases">
        <title>Massive genome expansion in bonnet fungi (Mycena s.s.) driven by repeated elements and novel gene families across ecological guilds.</title>
        <authorList>
            <consortium name="Lawrence Berkeley National Laboratory"/>
            <person name="Harder C.B."/>
            <person name="Miyauchi S."/>
            <person name="Viragh M."/>
            <person name="Kuo A."/>
            <person name="Thoen E."/>
            <person name="Andreopoulos B."/>
            <person name="Lu D."/>
            <person name="Skrede I."/>
            <person name="Drula E."/>
            <person name="Henrissat B."/>
            <person name="Morin E."/>
            <person name="Kohler A."/>
            <person name="Barry K."/>
            <person name="LaButti K."/>
            <person name="Morin E."/>
            <person name="Salamov A."/>
            <person name="Lipzen A."/>
            <person name="Mereny Z."/>
            <person name="Hegedus B."/>
            <person name="Baldrian P."/>
            <person name="Stursova M."/>
            <person name="Weitz H."/>
            <person name="Taylor A."/>
            <person name="Grigoriev I.V."/>
            <person name="Nagy L.G."/>
            <person name="Martin F."/>
            <person name="Kauserud H."/>
        </authorList>
    </citation>
    <scope>NUCLEOTIDE SEQUENCE</scope>
    <source>
        <strain evidence="11">9144</strain>
    </source>
</reference>
<evidence type="ECO:0000256" key="1">
    <source>
        <dbReference type="ARBA" id="ARBA00004123"/>
    </source>
</evidence>
<dbReference type="InterPro" id="IPR040122">
    <property type="entry name" value="Importin_beta"/>
</dbReference>
<proteinExistence type="predicted"/>
<feature type="region of interest" description="Disordered" evidence="8">
    <location>
        <begin position="373"/>
        <end position="421"/>
    </location>
</feature>
<dbReference type="InterPro" id="IPR041653">
    <property type="entry name" value="Importin_rep_4"/>
</dbReference>
<comment type="subcellular location">
    <subcellularLocation>
        <location evidence="2">Cytoplasm</location>
    </subcellularLocation>
    <subcellularLocation>
        <location evidence="1">Nucleus</location>
    </subcellularLocation>
</comment>
<feature type="compositionally biased region" description="Pro residues" evidence="8">
    <location>
        <begin position="377"/>
        <end position="386"/>
    </location>
</feature>
<organism evidence="11 12">
    <name type="scientific">Mycena pura</name>
    <dbReference type="NCBI Taxonomy" id="153505"/>
    <lineage>
        <taxon>Eukaryota</taxon>
        <taxon>Fungi</taxon>
        <taxon>Dikarya</taxon>
        <taxon>Basidiomycota</taxon>
        <taxon>Agaricomycotina</taxon>
        <taxon>Agaricomycetes</taxon>
        <taxon>Agaricomycetidae</taxon>
        <taxon>Agaricales</taxon>
        <taxon>Marasmiineae</taxon>
        <taxon>Mycenaceae</taxon>
        <taxon>Mycena</taxon>
    </lineage>
</organism>
<evidence type="ECO:0000256" key="4">
    <source>
        <dbReference type="ARBA" id="ARBA00022490"/>
    </source>
</evidence>
<dbReference type="Pfam" id="PF18829">
    <property type="entry name" value="Importin_rep_6"/>
    <property type="match status" value="1"/>
</dbReference>
<feature type="region of interest" description="Disordered" evidence="8">
    <location>
        <begin position="973"/>
        <end position="993"/>
    </location>
</feature>
<sequence length="1047" mass="113967">MESVVSQAITTELTQILSNLLLGDNEIRSSAEATVNERLAHTPELYLLALAQFAISADTEVMRSFSLVLLRRLLFRPAPTSTQPSAASQSPSTGGTIQQQQQTAYQLHSHPRLTLYDQLSSQTLTTLERLLLHALQSERVPPVRHRAVDAACDVANEGMRRGRPWHALQALAFSLAQVGTGNDAGQGVAAGVTPEALRESAYRVFAGCPNLVMDLQTDAVLGVFQRGLQDGDSIDVKQAALAASVAYLSAAEPGQLAQSLALMHPILEALHSLAQLVPTTGSLATAHPSRTAQPMRTSPLSSAGPSPYANLTAFLTTLTPLCTSHPGLFQPHLPALLSFFPALILPSADPGPTPTVSRPFPQEGEGNAAERQGAFVFPPPASPHSPPAAARGSAHNTPTGASFGADADGERESERAARDLDADERQTLRLAALEFMVSLSEARASMVRRVDGWVGIIVRACLEGMGEFDDGDEGLRAWLEEDVSALFCSFVYLWLMLWQPSVNSAAEAESAPAMYEQSLDRLACAVGGRSVLPPAFQYIPSMMASYDWRVRHAGLMAVAAIAEGTAKVMENELGKVIELVTPMFRDLHPRVRYSACQCVGQLCTDLEEVIQNRYHQQLFAVLIPTLEDREPRVHSHAAAALINFCEGVEKDMLIPYLEPIVERLLRLLDPTGEAHVRRYVQEQAITTLAMVADASETTFGKYYPSIMPLLMNVLRNADGPEYGKLRAKAMECAGLIAIAVGPEMFLPDAHTLVDLLIRIQKSPADANDTQLGHYLIATWAKVCQAMGTEFEPYLPVVMPNLLATASAKADISVYDEEEDKVEERDGWETVSMDGQTLGIRTSAIEEKCQAFETLVIYCSTLGPRFAPYLSQTFEVTLPSLRFYFHDGVREACAMLIPMLLASGKSSGTLTNQMVHATFLQMINGISTEHDASFLSSLYKCFNDSLRIIGGPSALSSEFQNGVLEATKQQLHGLADRRRARKARPASDLEEDREDMALLEEIEDFALEDMAKMLTTFDANHPLLVAVSSVKDLGFNQYDSDEDGDDEA</sequence>
<dbReference type="InterPro" id="IPR011989">
    <property type="entry name" value="ARM-like"/>
</dbReference>
<evidence type="ECO:0000256" key="3">
    <source>
        <dbReference type="ARBA" id="ARBA00022448"/>
    </source>
</evidence>
<comment type="caution">
    <text evidence="11">The sequence shown here is derived from an EMBL/GenBank/DDBJ whole genome shotgun (WGS) entry which is preliminary data.</text>
</comment>
<dbReference type="AlphaFoldDB" id="A0AAD6YC82"/>
<evidence type="ECO:0000256" key="7">
    <source>
        <dbReference type="ARBA" id="ARBA00023242"/>
    </source>
</evidence>
<evidence type="ECO:0000256" key="6">
    <source>
        <dbReference type="ARBA" id="ARBA00022927"/>
    </source>
</evidence>
<dbReference type="Pfam" id="PF18808">
    <property type="entry name" value="Importin_rep_4"/>
    <property type="match status" value="1"/>
</dbReference>
<evidence type="ECO:0000259" key="10">
    <source>
        <dbReference type="Pfam" id="PF25780"/>
    </source>
</evidence>
<name>A0AAD6YC82_9AGAR</name>
<dbReference type="EMBL" id="JARJCW010000026">
    <property type="protein sequence ID" value="KAJ7211183.1"/>
    <property type="molecule type" value="Genomic_DNA"/>
</dbReference>
<dbReference type="Pfam" id="PF13513">
    <property type="entry name" value="HEAT_EZ"/>
    <property type="match status" value="1"/>
</dbReference>
<feature type="region of interest" description="Disordered" evidence="8">
    <location>
        <begin position="284"/>
        <end position="304"/>
    </location>
</feature>
<feature type="domain" description="Importin subunit beta-1/Transportin-1-like TPR repeats" evidence="9">
    <location>
        <begin position="603"/>
        <end position="810"/>
    </location>
</feature>
<dbReference type="Pfam" id="PF25780">
    <property type="entry name" value="TPR_IPO5"/>
    <property type="match status" value="1"/>
</dbReference>
<accession>A0AAD6YC82</accession>
<evidence type="ECO:0000256" key="8">
    <source>
        <dbReference type="SAM" id="MobiDB-lite"/>
    </source>
</evidence>
<dbReference type="Gene3D" id="1.25.10.10">
    <property type="entry name" value="Leucine-rich Repeat Variant"/>
    <property type="match status" value="2"/>
</dbReference>
<evidence type="ECO:0000313" key="11">
    <source>
        <dbReference type="EMBL" id="KAJ7211183.1"/>
    </source>
</evidence>
<evidence type="ECO:0000256" key="5">
    <source>
        <dbReference type="ARBA" id="ARBA00022737"/>
    </source>
</evidence>
<feature type="domain" description="IPO4/5-like TPR repeats" evidence="10">
    <location>
        <begin position="195"/>
        <end position="275"/>
    </location>
</feature>
<dbReference type="GO" id="GO:0006606">
    <property type="term" value="P:protein import into nucleus"/>
    <property type="evidence" value="ECO:0007669"/>
    <property type="project" value="InterPro"/>
</dbReference>
<dbReference type="SUPFAM" id="SSF48371">
    <property type="entry name" value="ARM repeat"/>
    <property type="match status" value="1"/>
</dbReference>
<keyword evidence="3" id="KW-0813">Transport</keyword>
<dbReference type="InterPro" id="IPR016024">
    <property type="entry name" value="ARM-type_fold"/>
</dbReference>
<keyword evidence="12" id="KW-1185">Reference proteome</keyword>
<keyword evidence="7" id="KW-0539">Nucleus</keyword>
<dbReference type="Pfam" id="PF25574">
    <property type="entry name" value="TPR_IMB1"/>
    <property type="match status" value="1"/>
</dbReference>
<evidence type="ECO:0000256" key="2">
    <source>
        <dbReference type="ARBA" id="ARBA00004496"/>
    </source>
</evidence>
<dbReference type="InterPro" id="IPR057672">
    <property type="entry name" value="TPR_IPO4/5"/>
</dbReference>
<keyword evidence="4" id="KW-0963">Cytoplasm</keyword>
<feature type="compositionally biased region" description="Basic and acidic residues" evidence="8">
    <location>
        <begin position="408"/>
        <end position="421"/>
    </location>
</feature>
<feature type="region of interest" description="Disordered" evidence="8">
    <location>
        <begin position="80"/>
        <end position="103"/>
    </location>
</feature>
<dbReference type="PANTHER" id="PTHR10527">
    <property type="entry name" value="IMPORTIN BETA"/>
    <property type="match status" value="1"/>
</dbReference>
<keyword evidence="6" id="KW-0653">Protein transport</keyword>
<dbReference type="InterPro" id="IPR041389">
    <property type="entry name" value="Importin_rep_6"/>
</dbReference>
<dbReference type="Proteomes" id="UP001219525">
    <property type="component" value="Unassembled WGS sequence"/>
</dbReference>
<dbReference type="InterPro" id="IPR058584">
    <property type="entry name" value="IMB1_TNPO1-like_TPR"/>
</dbReference>
<gene>
    <name evidence="11" type="ORF">GGX14DRAFT_520091</name>
</gene>